<feature type="non-terminal residue" evidence="3">
    <location>
        <position position="437"/>
    </location>
</feature>
<dbReference type="Proteomes" id="UP000823046">
    <property type="component" value="Unassembled WGS sequence"/>
</dbReference>
<proteinExistence type="predicted"/>
<dbReference type="Pfam" id="PF12341">
    <property type="entry name" value="Mcl1_mid"/>
    <property type="match status" value="1"/>
</dbReference>
<evidence type="ECO:0000256" key="1">
    <source>
        <dbReference type="SAM" id="MobiDB-lite"/>
    </source>
</evidence>
<dbReference type="PANTHER" id="PTHR19932">
    <property type="entry name" value="WD REPEAT AND HMG-BOX DNA BINDING PROTEIN"/>
    <property type="match status" value="1"/>
</dbReference>
<comment type="caution">
    <text evidence="3">The sequence shown here is derived from an EMBL/GenBank/DDBJ whole genome shotgun (WGS) entry which is preliminary data.</text>
</comment>
<keyword evidence="4" id="KW-1185">Reference proteome</keyword>
<evidence type="ECO:0000313" key="4">
    <source>
        <dbReference type="Proteomes" id="UP000823046"/>
    </source>
</evidence>
<name>A0ABQ7JEL5_9APIC</name>
<accession>A0ABQ7JEL5</accession>
<dbReference type="EMBL" id="JADAQX010000053">
    <property type="protein sequence ID" value="KAF8822457.1"/>
    <property type="molecule type" value="Genomic_DNA"/>
</dbReference>
<protein>
    <recommendedName>
        <fullName evidence="2">WDHD1/CFT4 second beta-propeller domain-containing protein</fullName>
    </recommendedName>
</protein>
<dbReference type="PANTHER" id="PTHR19932:SF10">
    <property type="entry name" value="WD REPEAT AND HMG-BOX DNA-BINDING PROTEIN 1"/>
    <property type="match status" value="1"/>
</dbReference>
<sequence>EAGYALGSPSPPNSVAPSIIEFHAFVATASSTISVWDKRLPLPETVECLAVGSNFVAALTSARFLRIYSTAGMLYSLTRLKGYPVALAANLNVLLVISKSNCIWEDKNGMTSDALYFYEFLAIHSPMESPNDRIVVVSSGELSLAASSVLQWVSISDIGMPAVMDTQGHLLGLLPVWNTVDKYAFQWIPLCHLMEISKESDHVFWPLAIEQQGNDYGMILVLRLPFTSMATAEPNCHRLVSQFGYRPERLPLRLPECNLWAFTSWRAALRQNPSFARSPEGVEQLPWEQYDELRHRLDLKCRQLLMASEFGFSHAEDPFKTIAAHEAIIIRMFAKIVDNWKLSNLALEAATSMKVSQTFDNALEKILDSKNHKHKRLIRELQEIKKQMEMDPTATEHTFSDAMDASSPSALRTRNRADPSISSSREERYASLPFKMD</sequence>
<organism evidence="3 4">
    <name type="scientific">Cardiosporidium cionae</name>
    <dbReference type="NCBI Taxonomy" id="476202"/>
    <lineage>
        <taxon>Eukaryota</taxon>
        <taxon>Sar</taxon>
        <taxon>Alveolata</taxon>
        <taxon>Apicomplexa</taxon>
        <taxon>Aconoidasida</taxon>
        <taxon>Nephromycida</taxon>
        <taxon>Cardiosporidium</taxon>
    </lineage>
</organism>
<dbReference type="InterPro" id="IPR022100">
    <property type="entry name" value="WDHD1/CFT4_beta-prop_2nd"/>
</dbReference>
<feature type="domain" description="WDHD1/CFT4 second beta-propeller" evidence="2">
    <location>
        <begin position="2"/>
        <end position="212"/>
    </location>
</feature>
<evidence type="ECO:0000313" key="3">
    <source>
        <dbReference type="EMBL" id="KAF8822457.1"/>
    </source>
</evidence>
<reference evidence="3 4" key="1">
    <citation type="journal article" date="2020" name="bioRxiv">
        <title>Metabolic contributions of an alphaproteobacterial endosymbiont in the apicomplexan Cardiosporidium cionae.</title>
        <authorList>
            <person name="Hunter E.S."/>
            <person name="Paight C.J."/>
            <person name="Lane C.E."/>
        </authorList>
    </citation>
    <scope>NUCLEOTIDE SEQUENCE [LARGE SCALE GENOMIC DNA]</scope>
    <source>
        <strain evidence="3">ESH_2018</strain>
    </source>
</reference>
<feature type="region of interest" description="Disordered" evidence="1">
    <location>
        <begin position="389"/>
        <end position="437"/>
    </location>
</feature>
<feature type="non-terminal residue" evidence="3">
    <location>
        <position position="1"/>
    </location>
</feature>
<gene>
    <name evidence="3" type="ORF">IE077_003721</name>
</gene>
<evidence type="ECO:0000259" key="2">
    <source>
        <dbReference type="Pfam" id="PF12341"/>
    </source>
</evidence>